<reference evidence="1" key="1">
    <citation type="journal article" date="2021" name="mSystems">
        <title>Bacteria and Archaea Synergistically Convert Glycine Betaine to Biogenic Methane in the Formosa Cold Seep of the South China Sea.</title>
        <authorList>
            <person name="Li L."/>
            <person name="Zhang W."/>
            <person name="Zhang S."/>
            <person name="Song L."/>
            <person name="Sun Q."/>
            <person name="Zhang H."/>
            <person name="Xiang H."/>
            <person name="Dong X."/>
        </authorList>
    </citation>
    <scope>NUCLEOTIDE SEQUENCE</scope>
    <source>
        <strain evidence="1">LLY</strain>
    </source>
</reference>
<sequence length="251" mass="27427">MKLKYLLPILLLIVAIIATVAVSNMNNSVTGVLGMSDDITIKAQIPETSSSVPYYKVVSEENENEQKSGLMKVRESLPSEKEAVAIADQYLRDKGSFPEDASISNIETITMQERDTSSGEGVVVGEYPLFVEVSYDRHINGMPVVGPGDSITVSLGDDGEVIYYAKYWRKLEQVGNVEVISGDKAIGKLNRGETIVQEAGYGGSIEINNIELGYFSNGAGDEQEFYEPVWIFRGVDSYGYNVTKVVKGVAE</sequence>
<reference evidence="1" key="2">
    <citation type="submission" date="2021-04" db="EMBL/GenBank/DDBJ databases">
        <authorList>
            <person name="Dong X."/>
        </authorList>
    </citation>
    <scope>NUCLEOTIDE SEQUENCE</scope>
    <source>
        <strain evidence="1">LLY</strain>
    </source>
</reference>
<proteinExistence type="predicted"/>
<comment type="caution">
    <text evidence="1">The sequence shown here is derived from an EMBL/GenBank/DDBJ whole genome shotgun (WGS) entry which is preliminary data.</text>
</comment>
<name>A0A9E4ZIY2_9EURY</name>
<gene>
    <name evidence="1" type="ORF">KDK67_11975</name>
</gene>
<dbReference type="RefSeq" id="WP_250869032.1">
    <property type="nucleotide sequence ID" value="NZ_JAGSOI010000064.1"/>
</dbReference>
<protein>
    <submittedName>
        <fullName evidence="1">Uncharacterized protein</fullName>
    </submittedName>
</protein>
<keyword evidence="2" id="KW-1185">Reference proteome</keyword>
<dbReference type="EMBL" id="JAGSOI010000064">
    <property type="protein sequence ID" value="MCM1987689.1"/>
    <property type="molecule type" value="Genomic_DNA"/>
</dbReference>
<dbReference type="AlphaFoldDB" id="A0A9E4ZIY2"/>
<accession>A0A9E4ZIY2</accession>
<evidence type="ECO:0000313" key="2">
    <source>
        <dbReference type="Proteomes" id="UP001056766"/>
    </source>
</evidence>
<evidence type="ECO:0000313" key="1">
    <source>
        <dbReference type="EMBL" id="MCM1987689.1"/>
    </source>
</evidence>
<organism evidence="1 2">
    <name type="scientific">Methanococcoides seepicolus</name>
    <dbReference type="NCBI Taxonomy" id="2828780"/>
    <lineage>
        <taxon>Archaea</taxon>
        <taxon>Methanobacteriati</taxon>
        <taxon>Methanobacteriota</taxon>
        <taxon>Stenosarchaea group</taxon>
        <taxon>Methanomicrobia</taxon>
        <taxon>Methanosarcinales</taxon>
        <taxon>Methanosarcinaceae</taxon>
        <taxon>Methanococcoides</taxon>
    </lineage>
</organism>
<dbReference type="Gene3D" id="2.40.128.690">
    <property type="entry name" value="YycH protein, domain 3-like"/>
    <property type="match status" value="1"/>
</dbReference>
<dbReference type="Proteomes" id="UP001056766">
    <property type="component" value="Unassembled WGS sequence"/>
</dbReference>